<dbReference type="RefSeq" id="WP_076217685.1">
    <property type="nucleotide sequence ID" value="NZ_MPTJ01000019.1"/>
</dbReference>
<keyword evidence="2" id="KW-1185">Reference proteome</keyword>
<accession>A0ABX3GZ63</accession>
<proteinExistence type="predicted"/>
<evidence type="ECO:0000313" key="2">
    <source>
        <dbReference type="Proteomes" id="UP000187158"/>
    </source>
</evidence>
<evidence type="ECO:0000313" key="1">
    <source>
        <dbReference type="EMBL" id="OMD40310.1"/>
    </source>
</evidence>
<comment type="caution">
    <text evidence="1">The sequence shown here is derived from an EMBL/GenBank/DDBJ whole genome shotgun (WGS) entry which is preliminary data.</text>
</comment>
<name>A0ABX3GZ63_9BACL</name>
<protein>
    <submittedName>
        <fullName evidence="1">Uncharacterized protein</fullName>
    </submittedName>
</protein>
<reference evidence="1 2" key="1">
    <citation type="submission" date="2016-11" db="EMBL/GenBank/DDBJ databases">
        <title>Paenibacillus species isolates.</title>
        <authorList>
            <person name="Beno S.M."/>
        </authorList>
    </citation>
    <scope>NUCLEOTIDE SEQUENCE [LARGE SCALE GENOMIC DNA]</scope>
    <source>
        <strain evidence="1 2">FSL H7-0433</strain>
    </source>
</reference>
<organism evidence="1 2">
    <name type="scientific">Paenibacillus odorifer</name>
    <dbReference type="NCBI Taxonomy" id="189426"/>
    <lineage>
        <taxon>Bacteria</taxon>
        <taxon>Bacillati</taxon>
        <taxon>Bacillota</taxon>
        <taxon>Bacilli</taxon>
        <taxon>Bacillales</taxon>
        <taxon>Paenibacillaceae</taxon>
        <taxon>Paenibacillus</taxon>
    </lineage>
</organism>
<dbReference type="Proteomes" id="UP000187158">
    <property type="component" value="Unassembled WGS sequence"/>
</dbReference>
<sequence length="67" mass="7501">MKKVTVAEAYDEGLDYREISKKNETDKCSVSLSSYVAAGSFCLLSWYQYSRNISGLSMSIKLFTSAK</sequence>
<gene>
    <name evidence="1" type="ORF">BSO21_01290</name>
</gene>
<dbReference type="EMBL" id="MPVP01000003">
    <property type="protein sequence ID" value="OMD40310.1"/>
    <property type="molecule type" value="Genomic_DNA"/>
</dbReference>